<dbReference type="Gene3D" id="3.90.850.10">
    <property type="entry name" value="Fumarylacetoacetase-like, C-terminal domain"/>
    <property type="match status" value="1"/>
</dbReference>
<dbReference type="InterPro" id="IPR011234">
    <property type="entry name" value="Fumarylacetoacetase-like_C"/>
</dbReference>
<dbReference type="AlphaFoldDB" id="A0A2U2C9J3"/>
<evidence type="ECO:0000313" key="4">
    <source>
        <dbReference type="Proteomes" id="UP000244940"/>
    </source>
</evidence>
<dbReference type="OrthoDB" id="9775905at2"/>
<dbReference type="Pfam" id="PF18288">
    <property type="entry name" value="FAA_hydro_N_2"/>
    <property type="match status" value="1"/>
</dbReference>
<dbReference type="GeneID" id="94365477"/>
<dbReference type="EMBL" id="QEYD01000006">
    <property type="protein sequence ID" value="PWE28568.1"/>
    <property type="molecule type" value="Genomic_DNA"/>
</dbReference>
<name>A0A2U2C9J3_9RHOB</name>
<reference evidence="3 4" key="1">
    <citation type="submission" date="2018-05" db="EMBL/GenBank/DDBJ databases">
        <title>Pararhodobacter marina sp. nov., isolated from deep-sea water of the Indian Ocean.</title>
        <authorList>
            <person name="Lai Q.Sr."/>
            <person name="Liu X."/>
            <person name="Shao Z."/>
        </authorList>
    </citation>
    <scope>NUCLEOTIDE SEQUENCE [LARGE SCALE GENOMIC DNA]</scope>
    <source>
        <strain evidence="3 4">CIC4N-9</strain>
    </source>
</reference>
<dbReference type="PANTHER" id="PTHR43211:SF1">
    <property type="entry name" value="BLL6422 PROTEIN"/>
    <property type="match status" value="1"/>
</dbReference>
<feature type="domain" description="Fumarylacetoacetase N-terminal" evidence="2">
    <location>
        <begin position="1"/>
        <end position="74"/>
    </location>
</feature>
<accession>A0A2U2C9J3</accession>
<protein>
    <submittedName>
        <fullName evidence="3">Fumarylacetoacetate hydrolase</fullName>
    </submittedName>
</protein>
<dbReference type="RefSeq" id="WP_109533429.1">
    <property type="nucleotide sequence ID" value="NZ_QEYD01000006.1"/>
</dbReference>
<dbReference type="Pfam" id="PF01557">
    <property type="entry name" value="FAA_hydrolase"/>
    <property type="match status" value="1"/>
</dbReference>
<evidence type="ECO:0000313" key="3">
    <source>
        <dbReference type="EMBL" id="PWE28568.1"/>
    </source>
</evidence>
<dbReference type="InterPro" id="IPR041072">
    <property type="entry name" value="FAA_hydro_N"/>
</dbReference>
<dbReference type="InterPro" id="IPR036663">
    <property type="entry name" value="Fumarylacetoacetase_C_sf"/>
</dbReference>
<dbReference type="GO" id="GO:0016787">
    <property type="term" value="F:hydrolase activity"/>
    <property type="evidence" value="ECO:0007669"/>
    <property type="project" value="UniProtKB-KW"/>
</dbReference>
<keyword evidence="4" id="KW-1185">Reference proteome</keyword>
<keyword evidence="3" id="KW-0378">Hydrolase</keyword>
<sequence length="321" mass="34592">MKFATLANNTPDGRLHLVSRDLSRCAPAEAAPTLQALIENWDALAPALQTQYEALNAGGGEPFDPASALAPLPRAWQWLDGSAYESHGTLMAKVFGIDNHADKERPLMYQGLSDHFLAPCADVPLPTEDDGIDFEGEFGVICDAVPMGTDAATARGHIRLLVQINDWSLRAVAPIEMRTGFGWVQAKPACSMAPVAVTPDELGDAWRDARIDLPLVVDWNGERFGAAGGYDMGFGFDQLVAHAARTRKLVAGTVIGSGTVSNENYREIGSSCIAERRGIEMLDEGAARTGFMRFGDRVRMECRMADGTPLFGAIDQKVVKG</sequence>
<gene>
    <name evidence="3" type="ORF">C4N9_11300</name>
</gene>
<dbReference type="Proteomes" id="UP000244940">
    <property type="component" value="Unassembled WGS sequence"/>
</dbReference>
<dbReference type="SUPFAM" id="SSF56529">
    <property type="entry name" value="FAH"/>
    <property type="match status" value="1"/>
</dbReference>
<evidence type="ECO:0000259" key="1">
    <source>
        <dbReference type="Pfam" id="PF01557"/>
    </source>
</evidence>
<evidence type="ECO:0000259" key="2">
    <source>
        <dbReference type="Pfam" id="PF18288"/>
    </source>
</evidence>
<dbReference type="PANTHER" id="PTHR43211">
    <property type="entry name" value="FUMARYLACETOACETATE HYDROLASE"/>
    <property type="match status" value="1"/>
</dbReference>
<comment type="caution">
    <text evidence="3">The sequence shown here is derived from an EMBL/GenBank/DDBJ whole genome shotgun (WGS) entry which is preliminary data.</text>
</comment>
<proteinExistence type="predicted"/>
<organism evidence="3 4">
    <name type="scientific">Pararhodobacter marinus</name>
    <dbReference type="NCBI Taxonomy" id="2184063"/>
    <lineage>
        <taxon>Bacteria</taxon>
        <taxon>Pseudomonadati</taxon>
        <taxon>Pseudomonadota</taxon>
        <taxon>Alphaproteobacteria</taxon>
        <taxon>Rhodobacterales</taxon>
        <taxon>Paracoccaceae</taxon>
        <taxon>Pararhodobacter</taxon>
    </lineage>
</organism>
<feature type="domain" description="Fumarylacetoacetase-like C-terminal" evidence="1">
    <location>
        <begin position="79"/>
        <end position="318"/>
    </location>
</feature>